<evidence type="ECO:0000256" key="1">
    <source>
        <dbReference type="ARBA" id="ARBA00004123"/>
    </source>
</evidence>
<dbReference type="PANTHER" id="PTHR48068">
    <property type="entry name" value="TAF9 RNA POLYMERASE II, TATA BOX-BINDING PROTEIN (TBP)-ASSOCIATED FACTOR"/>
    <property type="match status" value="1"/>
</dbReference>
<dbReference type="InterPro" id="IPR009072">
    <property type="entry name" value="Histone-fold"/>
</dbReference>
<dbReference type="CDD" id="cd07979">
    <property type="entry name" value="HFD_TAF9"/>
    <property type="match status" value="1"/>
</dbReference>
<dbReference type="InterPro" id="IPR051431">
    <property type="entry name" value="TFIID_subunit_9"/>
</dbReference>
<proteinExistence type="inferred from homology"/>
<dbReference type="PANTHER" id="PTHR48068:SF4">
    <property type="entry name" value="TATA-BOX BINDING PROTEIN ASSOCIATED FACTOR 9"/>
    <property type="match status" value="1"/>
</dbReference>
<keyword evidence="5" id="KW-0539">Nucleus</keyword>
<dbReference type="AlphaFoldDB" id="A0AAX4P5G2"/>
<sequence>MAEDVPSGGAGVEGGEGGLDMVLPHASGPGTSTSHGVTPGHAPSVARAVSDLLKEMGSEDHEPRVVYQLVEFITTYVHGVLGTAEEYAEHAGRAGEEIAWKDIALALGKSKGPQMDPLGVFDPVIPSGFPTKPNAQLLRAIAQRANSKKLPDITKKVGLSLPQDDSCLTSQNFEVP</sequence>
<feature type="region of interest" description="Disordered" evidence="6">
    <location>
        <begin position="1"/>
        <end position="43"/>
    </location>
</feature>
<feature type="compositionally biased region" description="Gly residues" evidence="6">
    <location>
        <begin position="8"/>
        <end position="18"/>
    </location>
</feature>
<dbReference type="GO" id="GO:0051123">
    <property type="term" value="P:RNA polymerase II preinitiation complex assembly"/>
    <property type="evidence" value="ECO:0007669"/>
    <property type="project" value="TreeGrafter"/>
</dbReference>
<keyword evidence="3" id="KW-0805">Transcription regulation</keyword>
<evidence type="ECO:0000256" key="3">
    <source>
        <dbReference type="ARBA" id="ARBA00023015"/>
    </source>
</evidence>
<comment type="similarity">
    <text evidence="2">Belongs to the TAF9 family.</text>
</comment>
<dbReference type="GO" id="GO:0005669">
    <property type="term" value="C:transcription factor TFIID complex"/>
    <property type="evidence" value="ECO:0007669"/>
    <property type="project" value="TreeGrafter"/>
</dbReference>
<keyword evidence="8" id="KW-1185">Reference proteome</keyword>
<evidence type="ECO:0000256" key="2">
    <source>
        <dbReference type="ARBA" id="ARBA00007646"/>
    </source>
</evidence>
<dbReference type="GO" id="GO:0000124">
    <property type="term" value="C:SAGA complex"/>
    <property type="evidence" value="ECO:0007669"/>
    <property type="project" value="TreeGrafter"/>
</dbReference>
<keyword evidence="7" id="KW-0648">Protein biosynthesis</keyword>
<dbReference type="GO" id="GO:0003743">
    <property type="term" value="F:translation initiation factor activity"/>
    <property type="evidence" value="ECO:0007669"/>
    <property type="project" value="UniProtKB-KW"/>
</dbReference>
<evidence type="ECO:0000313" key="7">
    <source>
        <dbReference type="EMBL" id="WZN61157.1"/>
    </source>
</evidence>
<gene>
    <name evidence="7" type="ORF">HKI87_03g26910</name>
</gene>
<keyword evidence="7" id="KW-0396">Initiation factor</keyword>
<evidence type="ECO:0000256" key="6">
    <source>
        <dbReference type="SAM" id="MobiDB-lite"/>
    </source>
</evidence>
<dbReference type="GO" id="GO:0016251">
    <property type="term" value="F:RNA polymerase II general transcription initiation factor activity"/>
    <property type="evidence" value="ECO:0007669"/>
    <property type="project" value="TreeGrafter"/>
</dbReference>
<accession>A0AAX4P5G2</accession>
<dbReference type="InterPro" id="IPR003162">
    <property type="entry name" value="TFIID-31"/>
</dbReference>
<keyword evidence="4" id="KW-0804">Transcription</keyword>
<name>A0AAX4P5G2_9CHLO</name>
<evidence type="ECO:0000313" key="8">
    <source>
        <dbReference type="Proteomes" id="UP001472866"/>
    </source>
</evidence>
<dbReference type="GO" id="GO:0003713">
    <property type="term" value="F:transcription coactivator activity"/>
    <property type="evidence" value="ECO:0007669"/>
    <property type="project" value="TreeGrafter"/>
</dbReference>
<evidence type="ECO:0000256" key="4">
    <source>
        <dbReference type="ARBA" id="ARBA00023163"/>
    </source>
</evidence>
<dbReference type="Proteomes" id="UP001472866">
    <property type="component" value="Chromosome 03"/>
</dbReference>
<dbReference type="EMBL" id="CP151503">
    <property type="protein sequence ID" value="WZN61157.1"/>
    <property type="molecule type" value="Genomic_DNA"/>
</dbReference>
<reference evidence="7 8" key="1">
    <citation type="submission" date="2024-03" db="EMBL/GenBank/DDBJ databases">
        <title>Complete genome sequence of the green alga Chloropicon roscoffensis RCC1871.</title>
        <authorList>
            <person name="Lemieux C."/>
            <person name="Pombert J.-F."/>
            <person name="Otis C."/>
            <person name="Turmel M."/>
        </authorList>
    </citation>
    <scope>NUCLEOTIDE SEQUENCE [LARGE SCALE GENOMIC DNA]</scope>
    <source>
        <strain evidence="7 8">RCC1871</strain>
    </source>
</reference>
<comment type="subcellular location">
    <subcellularLocation>
        <location evidence="1">Nucleus</location>
    </subcellularLocation>
</comment>
<organism evidence="7 8">
    <name type="scientific">Chloropicon roscoffensis</name>
    <dbReference type="NCBI Taxonomy" id="1461544"/>
    <lineage>
        <taxon>Eukaryota</taxon>
        <taxon>Viridiplantae</taxon>
        <taxon>Chlorophyta</taxon>
        <taxon>Chloropicophyceae</taxon>
        <taxon>Chloropicales</taxon>
        <taxon>Chloropicaceae</taxon>
        <taxon>Chloropicon</taxon>
    </lineage>
</organism>
<dbReference type="SUPFAM" id="SSF47113">
    <property type="entry name" value="Histone-fold"/>
    <property type="match status" value="1"/>
</dbReference>
<evidence type="ECO:0000256" key="5">
    <source>
        <dbReference type="ARBA" id="ARBA00023242"/>
    </source>
</evidence>
<protein>
    <submittedName>
        <fullName evidence="7">Subunit 9 of transcription initiation factor TFIID</fullName>
    </submittedName>
</protein>
<dbReference type="Gene3D" id="1.10.20.10">
    <property type="entry name" value="Histone, subunit A"/>
    <property type="match status" value="1"/>
</dbReference>
<dbReference type="GO" id="GO:0046982">
    <property type="term" value="F:protein heterodimerization activity"/>
    <property type="evidence" value="ECO:0007669"/>
    <property type="project" value="InterPro"/>
</dbReference>
<dbReference type="Pfam" id="PF02291">
    <property type="entry name" value="TFIID-31kDa"/>
    <property type="match status" value="1"/>
</dbReference>